<name>A0A7W9WW07_9BURK</name>
<comment type="caution">
    <text evidence="1">The sequence shown here is derived from an EMBL/GenBank/DDBJ whole genome shotgun (WGS) entry which is preliminary data.</text>
</comment>
<dbReference type="AlphaFoldDB" id="A0A7W9WW07"/>
<keyword evidence="2" id="KW-1185">Reference proteome</keyword>
<organism evidence="1 2">
    <name type="scientific">Paraburkholderia bannensis</name>
    <dbReference type="NCBI Taxonomy" id="765414"/>
    <lineage>
        <taxon>Bacteria</taxon>
        <taxon>Pseudomonadati</taxon>
        <taxon>Pseudomonadota</taxon>
        <taxon>Betaproteobacteria</taxon>
        <taxon>Burkholderiales</taxon>
        <taxon>Burkholderiaceae</taxon>
        <taxon>Paraburkholderia</taxon>
    </lineage>
</organism>
<dbReference type="EMBL" id="JACHBW010000020">
    <property type="protein sequence ID" value="MBB6105897.1"/>
    <property type="molecule type" value="Genomic_DNA"/>
</dbReference>
<proteinExistence type="predicted"/>
<dbReference type="Proteomes" id="UP000571554">
    <property type="component" value="Unassembled WGS sequence"/>
</dbReference>
<evidence type="ECO:0000313" key="2">
    <source>
        <dbReference type="Proteomes" id="UP000571554"/>
    </source>
</evidence>
<accession>A0A7W9WW07</accession>
<dbReference type="RefSeq" id="WP_183729676.1">
    <property type="nucleotide sequence ID" value="NZ_JACHBW010000020.1"/>
</dbReference>
<evidence type="ECO:0000313" key="1">
    <source>
        <dbReference type="EMBL" id="MBB6105897.1"/>
    </source>
</evidence>
<protein>
    <submittedName>
        <fullName evidence="1">Uncharacterized protein</fullName>
    </submittedName>
</protein>
<gene>
    <name evidence="1" type="ORF">F4827_005767</name>
</gene>
<reference evidence="1 2" key="1">
    <citation type="submission" date="2020-08" db="EMBL/GenBank/DDBJ databases">
        <title>Above-ground endophytic microbial communities from plants in different locations in the United States.</title>
        <authorList>
            <person name="Frank C."/>
        </authorList>
    </citation>
    <scope>NUCLEOTIDE SEQUENCE [LARGE SCALE GENOMIC DNA]</scope>
    <source>
        <strain evidence="1 2">WP4_2_2</strain>
    </source>
</reference>
<sequence>MSPRDGRRSSGPWQAAGSLGLVASIRKAALLVAFCREGILSVFTLLAGRARRVSGDDDRGLRKNFLSICSHYTFETDIPVPPLENTHDGFIEFHVMPNRKIEAAWVKFPTTPKIPGAPH</sequence>